<sequence>MVCSKRWVSIIFLIVMLLMANEMANKVVEALLCQVGGDQACSDECVDEGYLNGGFCDDTQTCFCYPDV</sequence>
<gene>
    <name evidence="1" type="ORF">RHMOL_Rhmol03G0053500</name>
</gene>
<dbReference type="EMBL" id="CM046390">
    <property type="protein sequence ID" value="KAI8562682.1"/>
    <property type="molecule type" value="Genomic_DNA"/>
</dbReference>
<proteinExistence type="predicted"/>
<accession>A0ACC0PCD1</accession>
<evidence type="ECO:0000313" key="2">
    <source>
        <dbReference type="Proteomes" id="UP001062846"/>
    </source>
</evidence>
<organism evidence="1 2">
    <name type="scientific">Rhododendron molle</name>
    <name type="common">Chinese azalea</name>
    <name type="synonym">Azalea mollis</name>
    <dbReference type="NCBI Taxonomy" id="49168"/>
    <lineage>
        <taxon>Eukaryota</taxon>
        <taxon>Viridiplantae</taxon>
        <taxon>Streptophyta</taxon>
        <taxon>Embryophyta</taxon>
        <taxon>Tracheophyta</taxon>
        <taxon>Spermatophyta</taxon>
        <taxon>Magnoliopsida</taxon>
        <taxon>eudicotyledons</taxon>
        <taxon>Gunneridae</taxon>
        <taxon>Pentapetalae</taxon>
        <taxon>asterids</taxon>
        <taxon>Ericales</taxon>
        <taxon>Ericaceae</taxon>
        <taxon>Ericoideae</taxon>
        <taxon>Rhodoreae</taxon>
        <taxon>Rhododendron</taxon>
    </lineage>
</organism>
<evidence type="ECO:0000313" key="1">
    <source>
        <dbReference type="EMBL" id="KAI8562682.1"/>
    </source>
</evidence>
<name>A0ACC0PCD1_RHOML</name>
<reference evidence="1" key="1">
    <citation type="submission" date="2022-02" db="EMBL/GenBank/DDBJ databases">
        <title>Plant Genome Project.</title>
        <authorList>
            <person name="Zhang R.-G."/>
        </authorList>
    </citation>
    <scope>NUCLEOTIDE SEQUENCE</scope>
    <source>
        <strain evidence="1">AT1</strain>
    </source>
</reference>
<keyword evidence="2" id="KW-1185">Reference proteome</keyword>
<protein>
    <submittedName>
        <fullName evidence="1">Uncharacterized protein</fullName>
    </submittedName>
</protein>
<comment type="caution">
    <text evidence="1">The sequence shown here is derived from an EMBL/GenBank/DDBJ whole genome shotgun (WGS) entry which is preliminary data.</text>
</comment>
<dbReference type="Proteomes" id="UP001062846">
    <property type="component" value="Chromosome 3"/>
</dbReference>